<feature type="repeat" description="Solcar" evidence="15">
    <location>
        <begin position="561"/>
        <end position="649"/>
    </location>
</feature>
<evidence type="ECO:0000313" key="18">
    <source>
        <dbReference type="Proteomes" id="UP000186594"/>
    </source>
</evidence>
<keyword evidence="9" id="KW-0496">Mitochondrion</keyword>
<dbReference type="InterPro" id="IPR051028">
    <property type="entry name" value="Mito_Solute_Carrier"/>
</dbReference>
<dbReference type="SUPFAM" id="SSF103506">
    <property type="entry name" value="Mitochondrial carrier"/>
    <property type="match status" value="1"/>
</dbReference>
<evidence type="ECO:0000256" key="12">
    <source>
        <dbReference type="ARBA" id="ARBA00059916"/>
    </source>
</evidence>
<dbReference type="Gene3D" id="1.50.40.10">
    <property type="entry name" value="Mitochondrial carrier domain"/>
    <property type="match status" value="1"/>
</dbReference>
<dbReference type="Proteomes" id="UP000186594">
    <property type="component" value="Unassembled WGS sequence"/>
</dbReference>
<dbReference type="Pfam" id="PF13405">
    <property type="entry name" value="EF-hand_6"/>
    <property type="match status" value="1"/>
</dbReference>
<feature type="repeat" description="Solcar" evidence="15">
    <location>
        <begin position="365"/>
        <end position="455"/>
    </location>
</feature>
<dbReference type="GO" id="GO:0005743">
    <property type="term" value="C:mitochondrial inner membrane"/>
    <property type="evidence" value="ECO:0007669"/>
    <property type="project" value="UniProtKB-SubCell"/>
</dbReference>
<dbReference type="GO" id="GO:0015183">
    <property type="term" value="F:L-aspartate transmembrane transporter activity"/>
    <property type="evidence" value="ECO:0007669"/>
    <property type="project" value="TreeGrafter"/>
</dbReference>
<dbReference type="GO" id="GO:0005509">
    <property type="term" value="F:calcium ion binding"/>
    <property type="evidence" value="ECO:0007669"/>
    <property type="project" value="InterPro"/>
</dbReference>
<dbReference type="EMBL" id="LXFE01000146">
    <property type="protein sequence ID" value="OLL26796.1"/>
    <property type="molecule type" value="Genomic_DNA"/>
</dbReference>
<dbReference type="Pfam" id="PF00153">
    <property type="entry name" value="Mito_carr"/>
    <property type="match status" value="3"/>
</dbReference>
<keyword evidence="7" id="KW-0106">Calcium</keyword>
<dbReference type="InterPro" id="IPR011992">
    <property type="entry name" value="EF-hand-dom_pair"/>
</dbReference>
<evidence type="ECO:0000256" key="6">
    <source>
        <dbReference type="ARBA" id="ARBA00022792"/>
    </source>
</evidence>
<dbReference type="FunFam" id="1.50.40.10:FF:000004">
    <property type="entry name" value="Calcium-binding mitochondrial carrier protein Aralar1"/>
    <property type="match status" value="1"/>
</dbReference>
<evidence type="ECO:0000259" key="16">
    <source>
        <dbReference type="PROSITE" id="PS50222"/>
    </source>
</evidence>
<dbReference type="GO" id="GO:0043490">
    <property type="term" value="P:malate-aspartate shuttle"/>
    <property type="evidence" value="ECO:0007669"/>
    <property type="project" value="TreeGrafter"/>
</dbReference>
<proteinExistence type="inferred from homology"/>
<comment type="function">
    <text evidence="12">Calcium-dependent mitochondrial aspartate and glutamate carrier. Transport of glutamate in mitochondria is required for mitochondrial transamination reactions and ornithine synthesis. Plays also a role in malate-aspartate NADH shuttle, which is critical for growth on acetate and fatty acids.</text>
</comment>
<keyword evidence="5" id="KW-0677">Repeat</keyword>
<gene>
    <name evidence="17" type="ORF">NEOLI_002052</name>
</gene>
<evidence type="ECO:0000256" key="3">
    <source>
        <dbReference type="ARBA" id="ARBA00022448"/>
    </source>
</evidence>
<dbReference type="PROSITE" id="PS50920">
    <property type="entry name" value="SOLCAR"/>
    <property type="match status" value="3"/>
</dbReference>
<reference evidence="17 18" key="1">
    <citation type="submission" date="2016-04" db="EMBL/GenBank/DDBJ databases">
        <title>Evolutionary innovation and constraint leading to complex multicellularity in the Ascomycota.</title>
        <authorList>
            <person name="Cisse O."/>
            <person name="Nguyen A."/>
            <person name="Hewitt D.A."/>
            <person name="Jedd G."/>
            <person name="Stajich J.E."/>
        </authorList>
    </citation>
    <scope>NUCLEOTIDE SEQUENCE [LARGE SCALE GENOMIC DNA]</scope>
    <source>
        <strain evidence="17 18">DAH-3</strain>
    </source>
</reference>
<dbReference type="CDD" id="cd00051">
    <property type="entry name" value="EFh"/>
    <property type="match status" value="1"/>
</dbReference>
<dbReference type="SMART" id="SM00054">
    <property type="entry name" value="EFh"/>
    <property type="match status" value="2"/>
</dbReference>
<dbReference type="STRING" id="1198029.A0A1U7LVT6"/>
<keyword evidence="18" id="KW-1185">Reference proteome</keyword>
<evidence type="ECO:0000256" key="11">
    <source>
        <dbReference type="ARBA" id="ARBA00038674"/>
    </source>
</evidence>
<dbReference type="PRINTS" id="PR00926">
    <property type="entry name" value="MITOCARRIER"/>
</dbReference>
<evidence type="ECO:0000256" key="1">
    <source>
        <dbReference type="ARBA" id="ARBA00004448"/>
    </source>
</evidence>
<feature type="repeat" description="Solcar" evidence="15">
    <location>
        <begin position="463"/>
        <end position="551"/>
    </location>
</feature>
<organism evidence="17 18">
    <name type="scientific">Neolecta irregularis (strain DAH-3)</name>
    <dbReference type="NCBI Taxonomy" id="1198029"/>
    <lineage>
        <taxon>Eukaryota</taxon>
        <taxon>Fungi</taxon>
        <taxon>Dikarya</taxon>
        <taxon>Ascomycota</taxon>
        <taxon>Taphrinomycotina</taxon>
        <taxon>Neolectales</taxon>
        <taxon>Neolectaceae</taxon>
        <taxon>Neolecta</taxon>
    </lineage>
</organism>
<feature type="non-terminal residue" evidence="17">
    <location>
        <position position="1"/>
    </location>
</feature>
<feature type="domain" description="EF-hand" evidence="16">
    <location>
        <begin position="124"/>
        <end position="159"/>
    </location>
</feature>
<dbReference type="Gene3D" id="1.10.238.10">
    <property type="entry name" value="EF-hand"/>
    <property type="match status" value="2"/>
</dbReference>
<feature type="domain" description="EF-hand" evidence="16">
    <location>
        <begin position="196"/>
        <end position="231"/>
    </location>
</feature>
<keyword evidence="3" id="KW-0813">Transport</keyword>
<evidence type="ECO:0000256" key="7">
    <source>
        <dbReference type="ARBA" id="ARBA00022837"/>
    </source>
</evidence>
<dbReference type="PANTHER" id="PTHR45678:SF9">
    <property type="entry name" value="CALCIUM-BINDING MITOCHONDRIAL CARRIER PROTEIN ARALAR1"/>
    <property type="match status" value="1"/>
</dbReference>
<evidence type="ECO:0000256" key="10">
    <source>
        <dbReference type="ARBA" id="ARBA00023136"/>
    </source>
</evidence>
<keyword evidence="8" id="KW-1133">Transmembrane helix</keyword>
<dbReference type="PANTHER" id="PTHR45678">
    <property type="entry name" value="MITOCHONDRIAL 2-OXODICARBOXYLATE CARRIER 1-RELATED"/>
    <property type="match status" value="1"/>
</dbReference>
<keyword evidence="10 15" id="KW-0472">Membrane</keyword>
<evidence type="ECO:0000256" key="5">
    <source>
        <dbReference type="ARBA" id="ARBA00022737"/>
    </source>
</evidence>
<comment type="similarity">
    <text evidence="2">Belongs to the mitochondrial carrier (TC 2.A.29) family.</text>
</comment>
<evidence type="ECO:0000256" key="4">
    <source>
        <dbReference type="ARBA" id="ARBA00022692"/>
    </source>
</evidence>
<evidence type="ECO:0000256" key="15">
    <source>
        <dbReference type="PROSITE-ProRule" id="PRU00282"/>
    </source>
</evidence>
<dbReference type="InterPro" id="IPR023395">
    <property type="entry name" value="MCP_dom_sf"/>
</dbReference>
<dbReference type="OrthoDB" id="2161at2759"/>
<comment type="subcellular location">
    <subcellularLocation>
        <location evidence="1">Mitochondrion inner membrane</location>
        <topology evidence="1">Multi-pass membrane protein</topology>
    </subcellularLocation>
</comment>
<accession>A0A1U7LVT6</accession>
<name>A0A1U7LVT6_NEOID</name>
<dbReference type="InterPro" id="IPR002048">
    <property type="entry name" value="EF_hand_dom"/>
</dbReference>
<dbReference type="Pfam" id="PF13499">
    <property type="entry name" value="EF-hand_7"/>
    <property type="match status" value="1"/>
</dbReference>
<evidence type="ECO:0000256" key="8">
    <source>
        <dbReference type="ARBA" id="ARBA00022989"/>
    </source>
</evidence>
<dbReference type="SUPFAM" id="SSF47473">
    <property type="entry name" value="EF-hand"/>
    <property type="match status" value="1"/>
</dbReference>
<dbReference type="InterPro" id="IPR018108">
    <property type="entry name" value="MCP_transmembrane"/>
</dbReference>
<dbReference type="InterPro" id="IPR002067">
    <property type="entry name" value="MCP"/>
</dbReference>
<dbReference type="AlphaFoldDB" id="A0A1U7LVT6"/>
<sequence>LPVGSSPPNTSPNQRPLSEYSVSARFSRPFHMAVIQTLLGSSSEDTYLLRAKATFGNNTTIVDPDTGDKYMTQQDFVNAIAPEREDYHKIPRSKFAILFNVADCKKAGRIGLNEWISFQNLLAKPEAEYEIAFRLFDTDGNGSISWSEFQEGYAQRTTSDSIPFNWNCPWASLYLGGSKTRHDMSYNEFSQLLRGLQGERVRQAFAYFDKNGTGYITPDQFARIIHDTSAHKLSDALLANLHTISNVTKSQKISYADVRAFLNLLREMDSIGTIVENASRKTPNGKITKSDFLNEASRSMRFSMITPMETALLFHFASLDNPSGRLSVSDFEKVVDASWREPLTSISKPRVKSKSDSASFLHDVAQSLYHFTLGAFAGAFGATIVYPIDLIKTRMQNQRSKVVGELLYKNSIDCAKKVITNEGVKGLYSGLLPQLVGVAPEKAIKLTVNDLIRNKAKGKDGRIALPFEILAGATAGGCQVIFTNPLEIVKIRLQIQGEVAKQVEGVPKRSALWHVKNLGLLGLYKGASACLLRDIPFSAIYFPTYAHVKKDWYGEGPTQRLGIIQLLISGAVAGAPAAALTTPADVIKTRLQAELRKGQTNYRNIPHAFTTILKEEGIRALFKGAGARVLRSSPQFGATLACYEVLQSLIKFPGSETKPLVVSAMKKESDLGYLRSRNALKLILDMDSNFGRVPTGPVGKE</sequence>
<dbReference type="PROSITE" id="PS00018">
    <property type="entry name" value="EF_HAND_1"/>
    <property type="match status" value="1"/>
</dbReference>
<evidence type="ECO:0000256" key="2">
    <source>
        <dbReference type="ARBA" id="ARBA00006375"/>
    </source>
</evidence>
<dbReference type="OMA" id="AFQNVMR"/>
<evidence type="ECO:0000256" key="14">
    <source>
        <dbReference type="ARBA" id="ARBA00082232"/>
    </source>
</evidence>
<evidence type="ECO:0000256" key="9">
    <source>
        <dbReference type="ARBA" id="ARBA00023128"/>
    </source>
</evidence>
<keyword evidence="6" id="KW-0999">Mitochondrion inner membrane</keyword>
<dbReference type="InterPro" id="IPR018247">
    <property type="entry name" value="EF_Hand_1_Ca_BS"/>
</dbReference>
<protein>
    <recommendedName>
        <fullName evidence="13">Mitochondrial aspartate-glutamate transporter AGC1</fullName>
    </recommendedName>
    <alternativeName>
        <fullName evidence="14">Aspartate-glutamate carrier 1</fullName>
    </alternativeName>
</protein>
<comment type="caution">
    <text evidence="17">The sequence shown here is derived from an EMBL/GenBank/DDBJ whole genome shotgun (WGS) entry which is preliminary data.</text>
</comment>
<evidence type="ECO:0000313" key="17">
    <source>
        <dbReference type="EMBL" id="OLL26796.1"/>
    </source>
</evidence>
<comment type="subunit">
    <text evidence="11">Homodimer (via N-terminus).</text>
</comment>
<dbReference type="PROSITE" id="PS50222">
    <property type="entry name" value="EF_HAND_2"/>
    <property type="match status" value="2"/>
</dbReference>
<dbReference type="GO" id="GO:0005313">
    <property type="term" value="F:L-glutamate transmembrane transporter activity"/>
    <property type="evidence" value="ECO:0007669"/>
    <property type="project" value="TreeGrafter"/>
</dbReference>
<keyword evidence="4 15" id="KW-0812">Transmembrane</keyword>
<evidence type="ECO:0000256" key="13">
    <source>
        <dbReference type="ARBA" id="ARBA00073787"/>
    </source>
</evidence>